<reference evidence="3" key="1">
    <citation type="submission" date="2020-07" db="EMBL/GenBank/DDBJ databases">
        <authorList>
            <person name="Pettersson B.M.F."/>
            <person name="Behra P.R.K."/>
            <person name="Ramesh M."/>
            <person name="Das S."/>
            <person name="Dasgupta S."/>
            <person name="Kirsebom L.A."/>
        </authorList>
    </citation>
    <scope>NUCLEOTIDE SEQUENCE</scope>
    <source>
        <strain evidence="3">DSM 45406</strain>
    </source>
</reference>
<gene>
    <name evidence="3" type="ORF">H7H73_16670</name>
</gene>
<evidence type="ECO:0000313" key="4">
    <source>
        <dbReference type="Proteomes" id="UP001140272"/>
    </source>
</evidence>
<dbReference type="AlphaFoldDB" id="A0A9X2Y033"/>
<dbReference type="Pfam" id="PF04248">
    <property type="entry name" value="NTP_transf_9"/>
    <property type="match status" value="2"/>
</dbReference>
<dbReference type="Proteomes" id="UP001140272">
    <property type="component" value="Unassembled WGS sequence"/>
</dbReference>
<evidence type="ECO:0000256" key="1">
    <source>
        <dbReference type="SAM" id="MobiDB-lite"/>
    </source>
</evidence>
<dbReference type="Gene3D" id="2.170.150.40">
    <property type="entry name" value="Domain of unknown function (DUF427)"/>
    <property type="match status" value="2"/>
</dbReference>
<comment type="caution">
    <text evidence="3">The sequence shown here is derived from an EMBL/GenBank/DDBJ whole genome shotgun (WGS) entry which is preliminary data.</text>
</comment>
<accession>A0A9X2Y033</accession>
<feature type="domain" description="DUF427" evidence="2">
    <location>
        <begin position="192"/>
        <end position="285"/>
    </location>
</feature>
<proteinExistence type="predicted"/>
<dbReference type="PANTHER" id="PTHR34310:SF9">
    <property type="entry name" value="BLR5716 PROTEIN"/>
    <property type="match status" value="1"/>
</dbReference>
<feature type="region of interest" description="Disordered" evidence="1">
    <location>
        <begin position="43"/>
        <end position="65"/>
    </location>
</feature>
<evidence type="ECO:0000313" key="3">
    <source>
        <dbReference type="EMBL" id="MCV7071776.1"/>
    </source>
</evidence>
<feature type="compositionally biased region" description="Pro residues" evidence="1">
    <location>
        <begin position="51"/>
        <end position="60"/>
    </location>
</feature>
<evidence type="ECO:0000259" key="2">
    <source>
        <dbReference type="Pfam" id="PF04248"/>
    </source>
</evidence>
<dbReference type="EMBL" id="JACKRN010000600">
    <property type="protein sequence ID" value="MCV7071776.1"/>
    <property type="molecule type" value="Genomic_DNA"/>
</dbReference>
<organism evidence="3 4">
    <name type="scientific">Mycolicibacterium rufum</name>
    <dbReference type="NCBI Taxonomy" id="318424"/>
    <lineage>
        <taxon>Bacteria</taxon>
        <taxon>Bacillati</taxon>
        <taxon>Actinomycetota</taxon>
        <taxon>Actinomycetes</taxon>
        <taxon>Mycobacteriales</taxon>
        <taxon>Mycobacteriaceae</taxon>
        <taxon>Mycolicibacterium</taxon>
    </lineage>
</organism>
<dbReference type="PANTHER" id="PTHR34310">
    <property type="entry name" value="DUF427 DOMAIN PROTEIN (AFU_ORTHOLOGUE AFUA_3G02220)"/>
    <property type="match status" value="1"/>
</dbReference>
<dbReference type="InterPro" id="IPR007361">
    <property type="entry name" value="DUF427"/>
</dbReference>
<dbReference type="InterPro" id="IPR038694">
    <property type="entry name" value="DUF427_sf"/>
</dbReference>
<reference evidence="3" key="2">
    <citation type="journal article" date="2022" name="BMC Genomics">
        <title>Comparative genome analysis of mycobacteria focusing on tRNA and non-coding RNA.</title>
        <authorList>
            <person name="Behra P.R.K."/>
            <person name="Pettersson B.M.F."/>
            <person name="Ramesh M."/>
            <person name="Das S."/>
            <person name="Dasgupta S."/>
            <person name="Kirsebom L.A."/>
        </authorList>
    </citation>
    <scope>NUCLEOTIDE SEQUENCE</scope>
    <source>
        <strain evidence="3">DSM 45406</strain>
    </source>
</reference>
<protein>
    <submittedName>
        <fullName evidence="3">DUF427 domain-containing protein</fullName>
    </submittedName>
</protein>
<sequence>MTTPASVAVTARTSEPRAVTGCILLRRWDSRAYSFADRHTTRGPTVSIDAAPPPDYPPPAAARGRVEPAPRRVRGFLGGKLVFDTTAARYVWELPYYPQYYIPLADVAAGFLIDENHPQRVQLGPSRTFALTADGQTVPAAARVFDDGDGPVAGLVRFTWDALDWFERDEPIHGHPRNPYARVDALRSHRHVTVAIGGITVADTHSPVLLFETGLPTRYYIDRTDISFEHLHPSQTQTLCPYKGVTSEYWSAEVAGTVHDDIAWTYHTPLPAVAPIANLVAFYNEKVDLTVDGKPLARPRTHFS</sequence>
<feature type="domain" description="DUF427" evidence="2">
    <location>
        <begin position="75"/>
        <end position="149"/>
    </location>
</feature>
<name>A0A9X2Y033_9MYCO</name>